<dbReference type="OrthoDB" id="7344096at2759"/>
<keyword evidence="3" id="KW-0963">Cytoplasm</keyword>
<dbReference type="STRING" id="29655.A0A0K9PGN6"/>
<dbReference type="GO" id="GO:0005737">
    <property type="term" value="C:cytoplasm"/>
    <property type="evidence" value="ECO:0007669"/>
    <property type="project" value="UniProtKB-SubCell"/>
</dbReference>
<accession>A0A0K9PGN6</accession>
<dbReference type="Proteomes" id="UP000036987">
    <property type="component" value="Unassembled WGS sequence"/>
</dbReference>
<reference evidence="6" key="1">
    <citation type="journal article" date="2016" name="Nature">
        <title>The genome of the seagrass Zostera marina reveals angiosperm adaptation to the sea.</title>
        <authorList>
            <person name="Olsen J.L."/>
            <person name="Rouze P."/>
            <person name="Verhelst B."/>
            <person name="Lin Y.-C."/>
            <person name="Bayer T."/>
            <person name="Collen J."/>
            <person name="Dattolo E."/>
            <person name="De Paoli E."/>
            <person name="Dittami S."/>
            <person name="Maumus F."/>
            <person name="Michel G."/>
            <person name="Kersting A."/>
            <person name="Lauritano C."/>
            <person name="Lohaus R."/>
            <person name="Toepel M."/>
            <person name="Tonon T."/>
            <person name="Vanneste K."/>
            <person name="Amirebrahimi M."/>
            <person name="Brakel J."/>
            <person name="Bostroem C."/>
            <person name="Chovatia M."/>
            <person name="Grimwood J."/>
            <person name="Jenkins J.W."/>
            <person name="Jueterbock A."/>
            <person name="Mraz A."/>
            <person name="Stam W.T."/>
            <person name="Tice H."/>
            <person name="Bornberg-Bauer E."/>
            <person name="Green P.J."/>
            <person name="Pearson G.A."/>
            <person name="Procaccini G."/>
            <person name="Duarte C.M."/>
            <person name="Schmutz J."/>
            <person name="Reusch T.B.H."/>
            <person name="Van de Peer Y."/>
        </authorList>
    </citation>
    <scope>NUCLEOTIDE SEQUENCE [LARGE SCALE GENOMIC DNA]</scope>
    <source>
        <strain evidence="6">cv. Finnish</strain>
    </source>
</reference>
<comment type="caution">
    <text evidence="5">The sequence shown here is derived from an EMBL/GenBank/DDBJ whole genome shotgun (WGS) entry which is preliminary data.</text>
</comment>
<comment type="subcellular location">
    <subcellularLocation>
        <location evidence="2">Cytoplasm</location>
    </subcellularLocation>
    <subcellularLocation>
        <location evidence="1">Nucleus</location>
    </subcellularLocation>
</comment>
<protein>
    <submittedName>
        <fullName evidence="5">Calmodulin-binding protein</fullName>
    </submittedName>
</protein>
<keyword evidence="4" id="KW-0539">Nucleus</keyword>
<gene>
    <name evidence="5" type="ORF">ZOSMA_24G01410</name>
</gene>
<evidence type="ECO:0000256" key="1">
    <source>
        <dbReference type="ARBA" id="ARBA00004123"/>
    </source>
</evidence>
<dbReference type="OMA" id="LIHKPMP"/>
<name>A0A0K9PGN6_ZOSMR</name>
<evidence type="ECO:0000256" key="3">
    <source>
        <dbReference type="ARBA" id="ARBA00022490"/>
    </source>
</evidence>
<dbReference type="EMBL" id="LFYR01000864">
    <property type="protein sequence ID" value="KMZ68119.1"/>
    <property type="molecule type" value="Genomic_DNA"/>
</dbReference>
<evidence type="ECO:0000313" key="5">
    <source>
        <dbReference type="EMBL" id="KMZ68119.1"/>
    </source>
</evidence>
<proteinExistence type="predicted"/>
<evidence type="ECO:0000256" key="2">
    <source>
        <dbReference type="ARBA" id="ARBA00004496"/>
    </source>
</evidence>
<dbReference type="AlphaFoldDB" id="A0A0K9PGN6"/>
<organism evidence="5 6">
    <name type="scientific">Zostera marina</name>
    <name type="common">Eelgrass</name>
    <dbReference type="NCBI Taxonomy" id="29655"/>
    <lineage>
        <taxon>Eukaryota</taxon>
        <taxon>Viridiplantae</taxon>
        <taxon>Streptophyta</taxon>
        <taxon>Embryophyta</taxon>
        <taxon>Tracheophyta</taxon>
        <taxon>Spermatophyta</taxon>
        <taxon>Magnoliopsida</taxon>
        <taxon>Liliopsida</taxon>
        <taxon>Zosteraceae</taxon>
        <taxon>Zostera</taxon>
    </lineage>
</organism>
<dbReference type="GO" id="GO:0005634">
    <property type="term" value="C:nucleus"/>
    <property type="evidence" value="ECO:0007669"/>
    <property type="project" value="UniProtKB-SubCell"/>
</dbReference>
<dbReference type="PANTHER" id="PTHR31250:SF27">
    <property type="entry name" value="IQ DOMAIN-CONTAINING PROTEIN IQM5"/>
    <property type="match status" value="1"/>
</dbReference>
<keyword evidence="6" id="KW-1185">Reference proteome</keyword>
<sequence length="500" mass="55798">MIGLPNIQVSRSFRFKNAGDTSESSSTPAPKTCREVVLEHSFSFKNWESEIKSTVSSPVKICSVKSPTKFVTEVVSPKPKFGGDVSLSPKPCKCDDLDAAAVKVQKVYKSYRTRRNLADCAVVVEELWWKALDFASLNQSSVSFFNVDKHETAVSRWARARTRVAKVGKGLSKDEKAQKLALQHWLEAIDPRHRYGHNLHLYYDVWFGSESTQPFFYWLDIGDGKETNLVKCPRTRLQQQCIKYLGPKEREAYEVVVDGGELKYKQTELPVNTTEGCKWIFVLSTTRSLYIGQKKKGSFQHSSFLAGGATSAAGRLVAKDGILEAIWPYSGHYLPTEDNFNVFIGFLTENNVDLAGVKRCSVDDDAYPSFKKSNETTADFMEKEDVAGNSKNLNRSRGEVNNLILNTKPVPAFQFSKIPSSKWTTGAGPRIGCVLDYPANLQSKALEQVNLSPRIDSNSAYTLPIPSPRPSPKVRLSPRLAFMGIPSPRVSLTLPTLKFN</sequence>
<dbReference type="PANTHER" id="PTHR31250">
    <property type="entry name" value="IQ DOMAIN-CONTAINING PROTEIN IQM3"/>
    <property type="match status" value="1"/>
</dbReference>
<dbReference type="InterPro" id="IPR044159">
    <property type="entry name" value="IQM"/>
</dbReference>
<evidence type="ECO:0000256" key="4">
    <source>
        <dbReference type="ARBA" id="ARBA00023242"/>
    </source>
</evidence>
<evidence type="ECO:0000313" key="6">
    <source>
        <dbReference type="Proteomes" id="UP000036987"/>
    </source>
</evidence>